<feature type="transmembrane region" description="Helical" evidence="1">
    <location>
        <begin position="63"/>
        <end position="81"/>
    </location>
</feature>
<proteinExistence type="predicted"/>
<feature type="transmembrane region" description="Helical" evidence="1">
    <location>
        <begin position="130"/>
        <end position="152"/>
    </location>
</feature>
<organism evidence="2 3">
    <name type="scientific">Achromobacter insuavis AXX-A</name>
    <dbReference type="NCBI Taxonomy" id="1003200"/>
    <lineage>
        <taxon>Bacteria</taxon>
        <taxon>Pseudomonadati</taxon>
        <taxon>Pseudomonadota</taxon>
        <taxon>Betaproteobacteria</taxon>
        <taxon>Burkholderiales</taxon>
        <taxon>Alcaligenaceae</taxon>
        <taxon>Achromobacter</taxon>
    </lineage>
</organism>
<dbReference type="Proteomes" id="UP000004853">
    <property type="component" value="Unassembled WGS sequence"/>
</dbReference>
<reference evidence="2 3" key="1">
    <citation type="submission" date="2011-06" db="EMBL/GenBank/DDBJ databases">
        <authorList>
            <person name="Bador J."/>
            <person name="Amoureux L."/>
            <person name="Neuwirth C."/>
        </authorList>
    </citation>
    <scope>NUCLEOTIDE SEQUENCE [LARGE SCALE GENOMIC DNA]</scope>
    <source>
        <strain evidence="2 3">AXX-A</strain>
    </source>
</reference>
<comment type="caution">
    <text evidence="2">The sequence shown here is derived from an EMBL/GenBank/DDBJ whole genome shotgun (WGS) entry which is preliminary data.</text>
</comment>
<feature type="transmembrane region" description="Helical" evidence="1">
    <location>
        <begin position="93"/>
        <end position="118"/>
    </location>
</feature>
<accession>F7T311</accession>
<dbReference type="HOGENOM" id="CLU_120951_0_0_4"/>
<dbReference type="InterPro" id="IPR007418">
    <property type="entry name" value="DUF474"/>
</dbReference>
<dbReference type="AlphaFoldDB" id="F7T311"/>
<gene>
    <name evidence="2" type="ORF">AXXA_16627</name>
</gene>
<evidence type="ECO:0000256" key="1">
    <source>
        <dbReference type="SAM" id="Phobius"/>
    </source>
</evidence>
<dbReference type="PIRSF" id="PIRSF015875">
    <property type="entry name" value="UCP015875"/>
    <property type="match status" value="1"/>
</dbReference>
<feature type="transmembrane region" description="Helical" evidence="1">
    <location>
        <begin position="12"/>
        <end position="36"/>
    </location>
</feature>
<dbReference type="eggNOG" id="COG3399">
    <property type="taxonomic scope" value="Bacteria"/>
</dbReference>
<keyword evidence="1" id="KW-1133">Transmembrane helix</keyword>
<keyword evidence="1" id="KW-0472">Membrane</keyword>
<protein>
    <submittedName>
        <fullName evidence="2">Putative integral membrane protein</fullName>
    </submittedName>
</protein>
<keyword evidence="1" id="KW-0812">Transmembrane</keyword>
<evidence type="ECO:0000313" key="3">
    <source>
        <dbReference type="Proteomes" id="UP000004853"/>
    </source>
</evidence>
<dbReference type="PATRIC" id="fig|1003200.3.peg.3299"/>
<name>F7T311_9BURK</name>
<evidence type="ECO:0000313" key="2">
    <source>
        <dbReference type="EMBL" id="EGP45326.1"/>
    </source>
</evidence>
<dbReference type="EMBL" id="AFRQ01000059">
    <property type="protein sequence ID" value="EGP45326.1"/>
    <property type="molecule type" value="Genomic_DNA"/>
</dbReference>
<sequence>MTYPGTAMNTYPLLLILHLLAAFVFVGTVTFEVLFLEPVHRRLPPEVRKALGAQLGPRVRGTVPWAVLVLYLAGLGLAWQYRGMLAHPAGSPLGILLSVKIALAVSVALHVVSALVLARKRRLAPALQRRIHISVFCHMVGIVVLAKAMFYVTW</sequence>